<accession>A0A067QIV0</accession>
<reference evidence="2" key="1">
    <citation type="journal article" date="2014" name="Proc. Natl. Acad. Sci. U.S.A.">
        <title>Extensive sampling of basidiomycete genomes demonstrates inadequacy of the white-rot/brown-rot paradigm for wood decay fungi.</title>
        <authorList>
            <person name="Riley R."/>
            <person name="Salamov A.A."/>
            <person name="Brown D.W."/>
            <person name="Nagy L.G."/>
            <person name="Floudas D."/>
            <person name="Held B.W."/>
            <person name="Levasseur A."/>
            <person name="Lombard V."/>
            <person name="Morin E."/>
            <person name="Otillar R."/>
            <person name="Lindquist E.A."/>
            <person name="Sun H."/>
            <person name="LaButti K.M."/>
            <person name="Schmutz J."/>
            <person name="Jabbour D."/>
            <person name="Luo H."/>
            <person name="Baker S.E."/>
            <person name="Pisabarro A.G."/>
            <person name="Walton J.D."/>
            <person name="Blanchette R.A."/>
            <person name="Henrissat B."/>
            <person name="Martin F."/>
            <person name="Cullen D."/>
            <person name="Hibbett D.S."/>
            <person name="Grigoriev I.V."/>
        </authorList>
    </citation>
    <scope>NUCLEOTIDE SEQUENCE [LARGE SCALE GENOMIC DNA]</scope>
    <source>
        <strain evidence="2">MUCL 33604</strain>
    </source>
</reference>
<dbReference type="HOGENOM" id="CLU_112572_0_0_1"/>
<protein>
    <submittedName>
        <fullName evidence="1">Uncharacterized protein</fullName>
    </submittedName>
</protein>
<keyword evidence="2" id="KW-1185">Reference proteome</keyword>
<dbReference type="OrthoDB" id="2224399at2759"/>
<name>A0A067QIV0_9AGAM</name>
<dbReference type="Proteomes" id="UP000027265">
    <property type="component" value="Unassembled WGS sequence"/>
</dbReference>
<evidence type="ECO:0000313" key="2">
    <source>
        <dbReference type="Proteomes" id="UP000027265"/>
    </source>
</evidence>
<dbReference type="EMBL" id="KL197710">
    <property type="protein sequence ID" value="KDQ63417.1"/>
    <property type="molecule type" value="Genomic_DNA"/>
</dbReference>
<gene>
    <name evidence="1" type="ORF">JAAARDRAFT_377973</name>
</gene>
<sequence length="235" mass="25098">MGLTSIVVEVAAVTSRWTKSISRAMSNIRNLLGLHPSDTRLSAYITSLSNGKPGADDPQVKSYPDAVYFNYFPLGLSLLFTPTDGYKPLAGLTREDIMNEQLVLESIDIYNVPELPTQSSGSSTSKPKARSTPAYSTFPISPLTLSLPSPPSSASPSNFELTKTTTAVQFVSALGEPDRKGGGSGPSSGSIGIWCEWSKQGLMVEFGGEEARGPKAWETGKDAVWGVVTLFEVKT</sequence>
<dbReference type="AlphaFoldDB" id="A0A067QIV0"/>
<proteinExistence type="predicted"/>
<organism evidence="1 2">
    <name type="scientific">Jaapia argillacea MUCL 33604</name>
    <dbReference type="NCBI Taxonomy" id="933084"/>
    <lineage>
        <taxon>Eukaryota</taxon>
        <taxon>Fungi</taxon>
        <taxon>Dikarya</taxon>
        <taxon>Basidiomycota</taxon>
        <taxon>Agaricomycotina</taxon>
        <taxon>Agaricomycetes</taxon>
        <taxon>Agaricomycetidae</taxon>
        <taxon>Jaapiales</taxon>
        <taxon>Jaapiaceae</taxon>
        <taxon>Jaapia</taxon>
    </lineage>
</organism>
<dbReference type="InParanoid" id="A0A067QIV0"/>
<evidence type="ECO:0000313" key="1">
    <source>
        <dbReference type="EMBL" id="KDQ63417.1"/>
    </source>
</evidence>